<keyword evidence="2" id="KW-1185">Reference proteome</keyword>
<organism evidence="1 2">
    <name type="scientific">Magallana gigas</name>
    <name type="common">Pacific oyster</name>
    <name type="synonym">Crassostrea gigas</name>
    <dbReference type="NCBI Taxonomy" id="29159"/>
    <lineage>
        <taxon>Eukaryota</taxon>
        <taxon>Metazoa</taxon>
        <taxon>Spiralia</taxon>
        <taxon>Lophotrochozoa</taxon>
        <taxon>Mollusca</taxon>
        <taxon>Bivalvia</taxon>
        <taxon>Autobranchia</taxon>
        <taxon>Pteriomorphia</taxon>
        <taxon>Ostreida</taxon>
        <taxon>Ostreoidea</taxon>
        <taxon>Ostreidae</taxon>
        <taxon>Magallana</taxon>
    </lineage>
</organism>
<dbReference type="CDD" id="cd04794">
    <property type="entry name" value="euk_LANCL"/>
    <property type="match status" value="1"/>
</dbReference>
<protein>
    <recommendedName>
        <fullName evidence="3">LanC-like protein 2</fullName>
    </recommendedName>
</protein>
<dbReference type="SUPFAM" id="SSF158745">
    <property type="entry name" value="LanC-like"/>
    <property type="match status" value="1"/>
</dbReference>
<dbReference type="GO" id="GO:0005975">
    <property type="term" value="P:carbohydrate metabolic process"/>
    <property type="evidence" value="ECO:0007669"/>
    <property type="project" value="InterPro"/>
</dbReference>
<dbReference type="GO" id="GO:0031179">
    <property type="term" value="P:peptide modification"/>
    <property type="evidence" value="ECO:0007669"/>
    <property type="project" value="InterPro"/>
</dbReference>
<accession>A0A8W8M9T9</accession>
<dbReference type="InterPro" id="IPR007822">
    <property type="entry name" value="LANC-like"/>
</dbReference>
<dbReference type="Gene3D" id="1.50.10.10">
    <property type="match status" value="1"/>
</dbReference>
<dbReference type="AlphaFoldDB" id="A0A8W8M9T9"/>
<dbReference type="PANTHER" id="PTHR12736">
    <property type="entry name" value="LANC-LIKE PROTEIN"/>
    <property type="match status" value="1"/>
</dbReference>
<proteinExistence type="predicted"/>
<dbReference type="InterPro" id="IPR012341">
    <property type="entry name" value="6hp_glycosidase-like_sf"/>
</dbReference>
<reference evidence="1" key="1">
    <citation type="submission" date="2022-08" db="UniProtKB">
        <authorList>
            <consortium name="EnsemblMetazoa"/>
        </authorList>
    </citation>
    <scope>IDENTIFICATION</scope>
    <source>
        <strain evidence="1">05x7-T-G4-1.051#20</strain>
    </source>
</reference>
<sequence length="302" mass="34919">MLEELEEHINASDDRNYDVYSGTAGYALLYLHLYEINPDKGDHSYLHKPLDFIKGPIDNLKEQKAGFLCGDSGPYALAVVIYSLLGDAQNYQKYLKKLIDMTERVIWARLFFFPAGDQLSNGRMGLLYSLLFIQRKLGEDTIRKDRIFKIVDITLDSGNHLAKEQKWKHPLMFFTHEIYDLGAKHGMAGILYMLLTFTSGNCPMAMCWEAKKLKHPGDKIVRWSQGAPGWIYIYVQRSPNNNNKTKAIKFAEWCCDFGEHGCPKPEFHALFLKVWLELYIFCLISSIQKRHVSQLLISHEWT</sequence>
<evidence type="ECO:0000313" key="1">
    <source>
        <dbReference type="EnsemblMetazoa" id="G32051.1:cds"/>
    </source>
</evidence>
<dbReference type="SMART" id="SM01260">
    <property type="entry name" value="LANC_like"/>
    <property type="match status" value="1"/>
</dbReference>
<dbReference type="PANTHER" id="PTHR12736:SF21">
    <property type="entry name" value="LANC-LIKE PROTEIN 2"/>
    <property type="match status" value="1"/>
</dbReference>
<dbReference type="GO" id="GO:0005886">
    <property type="term" value="C:plasma membrane"/>
    <property type="evidence" value="ECO:0007669"/>
    <property type="project" value="TreeGrafter"/>
</dbReference>
<evidence type="ECO:0008006" key="3">
    <source>
        <dbReference type="Google" id="ProtNLM"/>
    </source>
</evidence>
<dbReference type="EnsemblMetazoa" id="G32051.1">
    <property type="protein sequence ID" value="G32051.1:cds"/>
    <property type="gene ID" value="G32051"/>
</dbReference>
<dbReference type="PRINTS" id="PR01950">
    <property type="entry name" value="LANCSUPER"/>
</dbReference>
<dbReference type="Proteomes" id="UP000005408">
    <property type="component" value="Unassembled WGS sequence"/>
</dbReference>
<dbReference type="Pfam" id="PF05147">
    <property type="entry name" value="LANC_like"/>
    <property type="match status" value="1"/>
</dbReference>
<evidence type="ECO:0000313" key="2">
    <source>
        <dbReference type="Proteomes" id="UP000005408"/>
    </source>
</evidence>
<name>A0A8W8M9T9_MAGGI</name>